<comment type="subcellular location">
    <subcellularLocation>
        <location evidence="2">Cell membrane</location>
        <topology evidence="2">Multi-pass membrane protein</topology>
    </subcellularLocation>
    <subcellularLocation>
        <location evidence="1">Cytoplasm</location>
    </subcellularLocation>
</comment>
<keyword evidence="10" id="KW-1185">Reference proteome</keyword>
<evidence type="ECO:0000256" key="2">
    <source>
        <dbReference type="ARBA" id="ARBA00004651"/>
    </source>
</evidence>
<dbReference type="PROSITE" id="PS00371">
    <property type="entry name" value="PTS_EIIA_TYPE_1_HIS"/>
    <property type="match status" value="1"/>
</dbReference>
<dbReference type="GO" id="GO:0005737">
    <property type="term" value="C:cytoplasm"/>
    <property type="evidence" value="ECO:0007669"/>
    <property type="project" value="UniProtKB-SubCell"/>
</dbReference>
<evidence type="ECO:0000256" key="7">
    <source>
        <dbReference type="ARBA" id="ARBA00022777"/>
    </source>
</evidence>
<evidence type="ECO:0000259" key="8">
    <source>
        <dbReference type="PROSITE" id="PS51093"/>
    </source>
</evidence>
<dbReference type="InterPro" id="IPR001127">
    <property type="entry name" value="PTS_EIIA_1_perm"/>
</dbReference>
<keyword evidence="7" id="KW-0418">Kinase</keyword>
<dbReference type="InterPro" id="IPR050890">
    <property type="entry name" value="PTS_EIIA_component"/>
</dbReference>
<dbReference type="OrthoDB" id="9769191at2"/>
<evidence type="ECO:0000256" key="5">
    <source>
        <dbReference type="ARBA" id="ARBA00022679"/>
    </source>
</evidence>
<keyword evidence="3" id="KW-0813">Transport</keyword>
<evidence type="ECO:0000256" key="1">
    <source>
        <dbReference type="ARBA" id="ARBA00004496"/>
    </source>
</evidence>
<keyword evidence="4" id="KW-0762">Sugar transport</keyword>
<dbReference type="GO" id="GO:0005886">
    <property type="term" value="C:plasma membrane"/>
    <property type="evidence" value="ECO:0007669"/>
    <property type="project" value="UniProtKB-SubCell"/>
</dbReference>
<dbReference type="eggNOG" id="COG2190">
    <property type="taxonomic scope" value="Bacteria"/>
</dbReference>
<evidence type="ECO:0000256" key="4">
    <source>
        <dbReference type="ARBA" id="ARBA00022597"/>
    </source>
</evidence>
<dbReference type="PANTHER" id="PTHR45008:SF1">
    <property type="entry name" value="PTS SYSTEM GLUCOSE-SPECIFIC EIIA COMPONENT"/>
    <property type="match status" value="1"/>
</dbReference>
<dbReference type="FunFam" id="2.70.70.10:FF:000001">
    <property type="entry name" value="PTS system glucose-specific IIA component"/>
    <property type="match status" value="1"/>
</dbReference>
<dbReference type="NCBIfam" id="TIGR00830">
    <property type="entry name" value="PTBA"/>
    <property type="match status" value="1"/>
</dbReference>
<dbReference type="Gene3D" id="2.70.70.10">
    <property type="entry name" value="Glucose Permease (Domain IIA)"/>
    <property type="match status" value="1"/>
</dbReference>
<dbReference type="GO" id="GO:0009401">
    <property type="term" value="P:phosphoenolpyruvate-dependent sugar phosphotransferase system"/>
    <property type="evidence" value="ECO:0007669"/>
    <property type="project" value="UniProtKB-KW"/>
</dbReference>
<reference evidence="10" key="1">
    <citation type="submission" date="2016-11" db="EMBL/GenBank/DDBJ databases">
        <authorList>
            <person name="Varghese N."/>
            <person name="Submissions S."/>
        </authorList>
    </citation>
    <scope>NUCLEOTIDE SEQUENCE [LARGE SCALE GENOMIC DNA]</scope>
    <source>
        <strain evidence="10">313</strain>
    </source>
</reference>
<dbReference type="EMBL" id="FSRN01000001">
    <property type="protein sequence ID" value="SIN91961.1"/>
    <property type="molecule type" value="Genomic_DNA"/>
</dbReference>
<feature type="domain" description="PTS EIIA type-1" evidence="8">
    <location>
        <begin position="37"/>
        <end position="141"/>
    </location>
</feature>
<evidence type="ECO:0000313" key="9">
    <source>
        <dbReference type="EMBL" id="SIN91961.1"/>
    </source>
</evidence>
<dbReference type="Proteomes" id="UP000184758">
    <property type="component" value="Unassembled WGS sequence"/>
</dbReference>
<sequence>MSSSSSQEVQKEIVVRKKALLVAVTDGSIIPIEEVPDLVFSEKMIGEGFAMIPTSDVVYAPIGGKLFQVADALHAFEIRTEDGLEVLVHVGLDTVTLNGAGFKTNLKKGMVVKQGEPLVEFDKEYLISRGCRLFIPVVVINGGNENYRYVFKPNNEVEAQAKKTIALTIEGY</sequence>
<evidence type="ECO:0000256" key="3">
    <source>
        <dbReference type="ARBA" id="ARBA00022448"/>
    </source>
</evidence>
<gene>
    <name evidence="9" type="ORF">SAMN05878443_0485</name>
</gene>
<keyword evidence="6" id="KW-0598">Phosphotransferase system</keyword>
<dbReference type="SUPFAM" id="SSF51261">
    <property type="entry name" value="Duplicated hybrid motif"/>
    <property type="match status" value="1"/>
</dbReference>
<protein>
    <submittedName>
        <fullName evidence="9">PTS system IIA component, Glc family</fullName>
    </submittedName>
</protein>
<evidence type="ECO:0000313" key="10">
    <source>
        <dbReference type="Proteomes" id="UP000184758"/>
    </source>
</evidence>
<dbReference type="PROSITE" id="PS51093">
    <property type="entry name" value="PTS_EIIA_TYPE_1"/>
    <property type="match status" value="1"/>
</dbReference>
<dbReference type="PANTHER" id="PTHR45008">
    <property type="entry name" value="PTS SYSTEM GLUCOSE-SPECIFIC EIIA COMPONENT"/>
    <property type="match status" value="1"/>
</dbReference>
<dbReference type="STRING" id="28230.SAMN05878443_0485"/>
<accession>A0A1N6F9L3</accession>
<proteinExistence type="predicted"/>
<name>A0A1N6F9L3_9LACT</name>
<keyword evidence="5" id="KW-0808">Transferase</keyword>
<dbReference type="Pfam" id="PF00358">
    <property type="entry name" value="PTS_EIIA_1"/>
    <property type="match status" value="1"/>
</dbReference>
<dbReference type="InterPro" id="IPR011055">
    <property type="entry name" value="Dup_hybrid_motif"/>
</dbReference>
<dbReference type="RefSeq" id="WP_034547098.1">
    <property type="nucleotide sequence ID" value="NZ_FSRN01000001.1"/>
</dbReference>
<dbReference type="GO" id="GO:0016301">
    <property type="term" value="F:kinase activity"/>
    <property type="evidence" value="ECO:0007669"/>
    <property type="project" value="UniProtKB-KW"/>
</dbReference>
<organism evidence="9 10">
    <name type="scientific">Carnobacterium alterfunditum</name>
    <dbReference type="NCBI Taxonomy" id="28230"/>
    <lineage>
        <taxon>Bacteria</taxon>
        <taxon>Bacillati</taxon>
        <taxon>Bacillota</taxon>
        <taxon>Bacilli</taxon>
        <taxon>Lactobacillales</taxon>
        <taxon>Carnobacteriaceae</taxon>
        <taxon>Carnobacterium</taxon>
    </lineage>
</organism>
<evidence type="ECO:0000256" key="6">
    <source>
        <dbReference type="ARBA" id="ARBA00022683"/>
    </source>
</evidence>
<dbReference type="AlphaFoldDB" id="A0A1N6F9L3"/>